<evidence type="ECO:0000256" key="11">
    <source>
        <dbReference type="ARBA" id="ARBA00023237"/>
    </source>
</evidence>
<keyword evidence="18" id="KW-1185">Reference proteome</keyword>
<organism evidence="17 18">
    <name type="scientific">Acidovorax bellezanensis</name>
    <dbReference type="NCBI Taxonomy" id="2976702"/>
    <lineage>
        <taxon>Bacteria</taxon>
        <taxon>Pseudomonadati</taxon>
        <taxon>Pseudomonadota</taxon>
        <taxon>Betaproteobacteria</taxon>
        <taxon>Burkholderiales</taxon>
        <taxon>Comamonadaceae</taxon>
        <taxon>Acidovorax</taxon>
    </lineage>
</organism>
<dbReference type="InterPro" id="IPR039426">
    <property type="entry name" value="TonB-dep_rcpt-like"/>
</dbReference>
<dbReference type="EMBL" id="JAODYH010000014">
    <property type="protein sequence ID" value="MCT9813020.1"/>
    <property type="molecule type" value="Genomic_DNA"/>
</dbReference>
<dbReference type="PANTHER" id="PTHR30069">
    <property type="entry name" value="TONB-DEPENDENT OUTER MEMBRANE RECEPTOR"/>
    <property type="match status" value="1"/>
</dbReference>
<evidence type="ECO:0000256" key="8">
    <source>
        <dbReference type="ARBA" id="ARBA00023077"/>
    </source>
</evidence>
<dbReference type="Proteomes" id="UP001525968">
    <property type="component" value="Unassembled WGS sequence"/>
</dbReference>
<dbReference type="PROSITE" id="PS52016">
    <property type="entry name" value="TONB_DEPENDENT_REC_3"/>
    <property type="match status" value="1"/>
</dbReference>
<dbReference type="SUPFAM" id="SSF56935">
    <property type="entry name" value="Porins"/>
    <property type="match status" value="1"/>
</dbReference>
<evidence type="ECO:0000259" key="16">
    <source>
        <dbReference type="Pfam" id="PF07715"/>
    </source>
</evidence>
<evidence type="ECO:0000256" key="1">
    <source>
        <dbReference type="ARBA" id="ARBA00004571"/>
    </source>
</evidence>
<keyword evidence="8 13" id="KW-0798">TonB box</keyword>
<evidence type="ECO:0000256" key="2">
    <source>
        <dbReference type="ARBA" id="ARBA00009810"/>
    </source>
</evidence>
<keyword evidence="9 12" id="KW-0472">Membrane</keyword>
<evidence type="ECO:0000313" key="17">
    <source>
        <dbReference type="EMBL" id="MCT9813020.1"/>
    </source>
</evidence>
<sequence length="657" mass="71377">MPSSTHADRCAPRRLAPSLTPLASALCLALPALAFAQTPPAASQDLATVTVTATLQEHDTRTAPASVSIVDRARLDQQQPADLFEAVRGQTGIGFNATNTAGRRTLSMRGMDGKHVLTMVDGKRIAATDDIVGHSNFQFGWVPMAAVERVEIIRGPMSTLYGSEALGGVINMVTRQPTGDRWETSIYTKAGTQTDRSGGNLGQASIYTAGKVNDMLSLRLSGTAAHADAIAKPSNPSLSAIEGQNNAQGSVGGTLKINADHSLDFNLMAGKERRFFDTSKTVNKLPVVYESDYDLDRRQADVTWKGRFGGWKTQARAYGSDIRITNSASKGVAPATPQRMQEKVIDGFASTRFGAHQFTTGAELRRESLTHSELNQGSDSATHKAVFAQDEWALTQSLSLTTGLRADHHALFGSEFSPRAYLVWEASPALVVKGGLGHAFKAPTLKQMSGNYHYNGASYDIYGNPDLKPESLNSIELGATWQPTSALELQATLFHNDVKNLIASKIIGPKVNNRNQYWYSNVDKARITGLELGANWDISRQWRWSNNATFMATKDLTTGNRLDYRPRVGFNSAVDWNGHDGWNARLDLNYFGSQVAASVPLPAFSVWNVSVGKKLNKTYTARAGLDNIGNVDLAEKSADFKNAERGRTLFVSLQADF</sequence>
<evidence type="ECO:0000256" key="12">
    <source>
        <dbReference type="PROSITE-ProRule" id="PRU01360"/>
    </source>
</evidence>
<proteinExistence type="inferred from homology"/>
<accession>A0ABT2PRV5</accession>
<evidence type="ECO:0000256" key="5">
    <source>
        <dbReference type="ARBA" id="ARBA00022692"/>
    </source>
</evidence>
<keyword evidence="11 12" id="KW-0998">Cell outer membrane</keyword>
<evidence type="ECO:0000256" key="14">
    <source>
        <dbReference type="SAM" id="SignalP"/>
    </source>
</evidence>
<dbReference type="Gene3D" id="2.170.130.10">
    <property type="entry name" value="TonB-dependent receptor, plug domain"/>
    <property type="match status" value="1"/>
</dbReference>
<keyword evidence="5 12" id="KW-0812">Transmembrane</keyword>
<evidence type="ECO:0000256" key="4">
    <source>
        <dbReference type="ARBA" id="ARBA00022452"/>
    </source>
</evidence>
<name>A0ABT2PRV5_9BURK</name>
<dbReference type="RefSeq" id="WP_261502265.1">
    <property type="nucleotide sequence ID" value="NZ_JAODYH010000014.1"/>
</dbReference>
<evidence type="ECO:0000256" key="13">
    <source>
        <dbReference type="RuleBase" id="RU003357"/>
    </source>
</evidence>
<keyword evidence="7" id="KW-0406">Ion transport</keyword>
<feature type="chain" id="PRO_5046310827" evidence="14">
    <location>
        <begin position="37"/>
        <end position="657"/>
    </location>
</feature>
<reference evidence="17 18" key="1">
    <citation type="submission" date="2022-09" db="EMBL/GenBank/DDBJ databases">
        <title>Draft genome of isolate Be4.</title>
        <authorList>
            <person name="Sanchez-Castro I."/>
            <person name="Martinez-Rodriguez P."/>
            <person name="Descostes M."/>
            <person name="Merroun M."/>
        </authorList>
    </citation>
    <scope>NUCLEOTIDE SEQUENCE [LARGE SCALE GENOMIC DNA]</scope>
    <source>
        <strain evidence="17 18">Be4</strain>
    </source>
</reference>
<feature type="domain" description="TonB-dependent receptor plug" evidence="16">
    <location>
        <begin position="60"/>
        <end position="169"/>
    </location>
</feature>
<evidence type="ECO:0000256" key="6">
    <source>
        <dbReference type="ARBA" id="ARBA00022729"/>
    </source>
</evidence>
<feature type="domain" description="TonB-dependent receptor-like beta-barrel" evidence="15">
    <location>
        <begin position="271"/>
        <end position="628"/>
    </location>
</feature>
<dbReference type="Pfam" id="PF00593">
    <property type="entry name" value="TonB_dep_Rec_b-barrel"/>
    <property type="match status" value="1"/>
</dbReference>
<evidence type="ECO:0000256" key="3">
    <source>
        <dbReference type="ARBA" id="ARBA00022448"/>
    </source>
</evidence>
<dbReference type="CDD" id="cd01347">
    <property type="entry name" value="ligand_gated_channel"/>
    <property type="match status" value="1"/>
</dbReference>
<keyword evidence="4 12" id="KW-1134">Transmembrane beta strand</keyword>
<dbReference type="InterPro" id="IPR012910">
    <property type="entry name" value="Plug_dom"/>
</dbReference>
<keyword evidence="10 17" id="KW-0675">Receptor</keyword>
<dbReference type="InterPro" id="IPR036942">
    <property type="entry name" value="Beta-barrel_TonB_sf"/>
</dbReference>
<keyword evidence="3 12" id="KW-0813">Transport</keyword>
<evidence type="ECO:0000256" key="7">
    <source>
        <dbReference type="ARBA" id="ARBA00023065"/>
    </source>
</evidence>
<dbReference type="InterPro" id="IPR000531">
    <property type="entry name" value="Beta-barrel_TonB"/>
</dbReference>
<evidence type="ECO:0000259" key="15">
    <source>
        <dbReference type="Pfam" id="PF00593"/>
    </source>
</evidence>
<evidence type="ECO:0000256" key="10">
    <source>
        <dbReference type="ARBA" id="ARBA00023170"/>
    </source>
</evidence>
<evidence type="ECO:0000256" key="9">
    <source>
        <dbReference type="ARBA" id="ARBA00023136"/>
    </source>
</evidence>
<dbReference type="InterPro" id="IPR037066">
    <property type="entry name" value="Plug_dom_sf"/>
</dbReference>
<comment type="caution">
    <text evidence="17">The sequence shown here is derived from an EMBL/GenBank/DDBJ whole genome shotgun (WGS) entry which is preliminary data.</text>
</comment>
<comment type="subcellular location">
    <subcellularLocation>
        <location evidence="1 12">Cell outer membrane</location>
        <topology evidence="1 12">Multi-pass membrane protein</topology>
    </subcellularLocation>
</comment>
<dbReference type="Gene3D" id="2.40.170.20">
    <property type="entry name" value="TonB-dependent receptor, beta-barrel domain"/>
    <property type="match status" value="1"/>
</dbReference>
<comment type="similarity">
    <text evidence="2 12 13">Belongs to the TonB-dependent receptor family.</text>
</comment>
<dbReference type="Pfam" id="PF07715">
    <property type="entry name" value="Plug"/>
    <property type="match status" value="1"/>
</dbReference>
<keyword evidence="6 14" id="KW-0732">Signal</keyword>
<feature type="signal peptide" evidence="14">
    <location>
        <begin position="1"/>
        <end position="36"/>
    </location>
</feature>
<evidence type="ECO:0000313" key="18">
    <source>
        <dbReference type="Proteomes" id="UP001525968"/>
    </source>
</evidence>
<protein>
    <submittedName>
        <fullName evidence="17">TonB-dependent receptor</fullName>
    </submittedName>
</protein>
<dbReference type="PANTHER" id="PTHR30069:SF53">
    <property type="entry name" value="COLICIN I RECEPTOR-RELATED"/>
    <property type="match status" value="1"/>
</dbReference>
<gene>
    <name evidence="17" type="ORF">N0K08_20520</name>
</gene>